<comment type="similarity">
    <text evidence="3">Belongs to the ustYa family.</text>
</comment>
<dbReference type="InterPro" id="IPR021765">
    <property type="entry name" value="UstYa-like"/>
</dbReference>
<evidence type="ECO:0000256" key="2">
    <source>
        <dbReference type="ARBA" id="ARBA00023002"/>
    </source>
</evidence>
<evidence type="ECO:0000313" key="4">
    <source>
        <dbReference type="EMBL" id="TDZ22478.1"/>
    </source>
</evidence>
<keyword evidence="5" id="KW-1185">Reference proteome</keyword>
<dbReference type="OrthoDB" id="3687641at2759"/>
<keyword evidence="2" id="KW-0560">Oxidoreductase</keyword>
<reference evidence="5" key="1">
    <citation type="journal article" date="2013" name="New Phytol.">
        <title>Comparative genomic and transcriptomic analyses reveal the hemibiotrophic stage shift of Colletotrichum fungi.</title>
        <authorList>
            <person name="Gan P."/>
            <person name="Ikeda K."/>
            <person name="Irieda H."/>
            <person name="Narusaka M."/>
            <person name="O'Connell R.J."/>
            <person name="Narusaka Y."/>
            <person name="Takano Y."/>
            <person name="Kubo Y."/>
            <person name="Shirasu K."/>
        </authorList>
    </citation>
    <scope>NUCLEOTIDE SEQUENCE [LARGE SCALE GENOMIC DNA]</scope>
    <source>
        <strain evidence="5">104-T / ATCC 96160 / CBS 514.97 / LARS 414 / MAFF 240422</strain>
    </source>
</reference>
<organism evidence="4 5">
    <name type="scientific">Colletotrichum orbiculare (strain 104-T / ATCC 96160 / CBS 514.97 / LARS 414 / MAFF 240422)</name>
    <name type="common">Cucumber anthracnose fungus</name>
    <name type="synonym">Colletotrichum lagenarium</name>
    <dbReference type="NCBI Taxonomy" id="1213857"/>
    <lineage>
        <taxon>Eukaryota</taxon>
        <taxon>Fungi</taxon>
        <taxon>Dikarya</taxon>
        <taxon>Ascomycota</taxon>
        <taxon>Pezizomycotina</taxon>
        <taxon>Sordariomycetes</taxon>
        <taxon>Hypocreomycetidae</taxon>
        <taxon>Glomerellales</taxon>
        <taxon>Glomerellaceae</taxon>
        <taxon>Colletotrichum</taxon>
        <taxon>Colletotrichum orbiculare species complex</taxon>
    </lineage>
</organism>
<dbReference type="Proteomes" id="UP000014480">
    <property type="component" value="Unassembled WGS sequence"/>
</dbReference>
<dbReference type="PANTHER" id="PTHR33365:SF11">
    <property type="entry name" value="TAT PATHWAY SIGNAL SEQUENCE"/>
    <property type="match status" value="1"/>
</dbReference>
<dbReference type="STRING" id="1213857.A0A484FWR9"/>
<dbReference type="AlphaFoldDB" id="A0A484FWR9"/>
<name>A0A484FWR9_COLOR</name>
<gene>
    <name evidence="4" type="primary">ustYa-6</name>
    <name evidence="4" type="ORF">Cob_v004676</name>
</gene>
<dbReference type="PANTHER" id="PTHR33365">
    <property type="entry name" value="YALI0B05434P"/>
    <property type="match status" value="1"/>
</dbReference>
<proteinExistence type="inferred from homology"/>
<dbReference type="Pfam" id="PF11807">
    <property type="entry name" value="UstYa"/>
    <property type="match status" value="1"/>
</dbReference>
<evidence type="ECO:0000256" key="3">
    <source>
        <dbReference type="ARBA" id="ARBA00035112"/>
    </source>
</evidence>
<protein>
    <submittedName>
        <fullName evidence="4">Oxidase ustYa</fullName>
    </submittedName>
</protein>
<dbReference type="GO" id="GO:0016491">
    <property type="term" value="F:oxidoreductase activity"/>
    <property type="evidence" value="ECO:0007669"/>
    <property type="project" value="UniProtKB-KW"/>
</dbReference>
<comment type="caution">
    <text evidence="4">The sequence shown here is derived from an EMBL/GenBank/DDBJ whole genome shotgun (WGS) entry which is preliminary data.</text>
</comment>
<comment type="pathway">
    <text evidence="1">Mycotoxin biosynthesis.</text>
</comment>
<dbReference type="EMBL" id="AMCV02000010">
    <property type="protein sequence ID" value="TDZ22478.1"/>
    <property type="molecule type" value="Genomic_DNA"/>
</dbReference>
<reference evidence="5" key="2">
    <citation type="journal article" date="2019" name="Mol. Plant Microbe Interact.">
        <title>Genome sequence resources for four phytopathogenic fungi from the Colletotrichum orbiculare species complex.</title>
        <authorList>
            <person name="Gan P."/>
            <person name="Tsushima A."/>
            <person name="Narusaka M."/>
            <person name="Narusaka Y."/>
            <person name="Takano Y."/>
            <person name="Kubo Y."/>
            <person name="Shirasu K."/>
        </authorList>
    </citation>
    <scope>GENOME REANNOTATION</scope>
    <source>
        <strain evidence="5">104-T / ATCC 96160 / CBS 514.97 / LARS 414 / MAFF 240422</strain>
    </source>
</reference>
<accession>A0A484FWR9</accession>
<evidence type="ECO:0000313" key="5">
    <source>
        <dbReference type="Proteomes" id="UP000014480"/>
    </source>
</evidence>
<dbReference type="GO" id="GO:0043386">
    <property type="term" value="P:mycotoxin biosynthetic process"/>
    <property type="evidence" value="ECO:0007669"/>
    <property type="project" value="InterPro"/>
</dbReference>
<sequence>MLGVAAGAVAACLLALPWQITYGIRSQDTPSALQFPVASDINGLFPNFPLQLTTLSDLAVAWPSTESWMRGQIAKDEWNQFIHGLHSLVPHGGGFLKVDDPKRFLLPPPLELPWPGKPNVYGISVFHQFHCLEAILNQFQLKHDGQPLSQSAQHLLHCFDYLRQAILCCGDCTTETFDRDGLLHHRNTVGMKTPRVCKRFDRILDFAKANAPRKPDDS</sequence>
<evidence type="ECO:0000256" key="1">
    <source>
        <dbReference type="ARBA" id="ARBA00004685"/>
    </source>
</evidence>